<keyword evidence="2" id="KW-0732">Signal</keyword>
<evidence type="ECO:0000313" key="4">
    <source>
        <dbReference type="EMBL" id="RMX00692.1"/>
    </source>
</evidence>
<dbReference type="AlphaFoldDB" id="A0A3M6QDY9"/>
<comment type="caution">
    <text evidence="4">The sequence shown here is derived from an EMBL/GenBank/DDBJ whole genome shotgun (WGS) entry which is preliminary data.</text>
</comment>
<dbReference type="RefSeq" id="WP_122237374.1">
    <property type="nucleotide sequence ID" value="NZ_RDQM01000002.1"/>
</dbReference>
<dbReference type="Proteomes" id="UP000267521">
    <property type="component" value="Unassembled WGS sequence"/>
</dbReference>
<name>A0A3M6QDY9_9BURK</name>
<sequence>MTLCRIFIVAHAPLASALKACAEHVFADAAADVQVLDVLPEHDSAFWHAQADALLLAPRPGSAADAAAPPAPVLLLTDIIGATPYNVACALAAHAAQAGLPACVLTGANLPMLLRAITYRHESLPDLAERASSGAVQSITCIQP</sequence>
<reference evidence="4 5" key="1">
    <citation type="submission" date="2018-10" db="EMBL/GenBank/DDBJ databases">
        <title>Comamonadaceae CDC group NO-1 genome sequencing and assembly.</title>
        <authorList>
            <person name="Bernier A.-M."/>
            <person name="Bernard K."/>
        </authorList>
    </citation>
    <scope>NUCLEOTIDE SEQUENCE [LARGE SCALE GENOMIC DNA]</scope>
    <source>
        <strain evidence="4 5">NML970147</strain>
    </source>
</reference>
<feature type="signal peptide" evidence="2">
    <location>
        <begin position="1"/>
        <end position="22"/>
    </location>
</feature>
<evidence type="ECO:0000256" key="1">
    <source>
        <dbReference type="ARBA" id="ARBA00022679"/>
    </source>
</evidence>
<dbReference type="InterPro" id="IPR051471">
    <property type="entry name" value="Bacterial_PTS_sugar_comp"/>
</dbReference>
<dbReference type="Gene3D" id="3.40.50.510">
    <property type="entry name" value="Phosphotransferase system, mannose-type IIA component"/>
    <property type="match status" value="1"/>
</dbReference>
<dbReference type="GO" id="GO:0016740">
    <property type="term" value="F:transferase activity"/>
    <property type="evidence" value="ECO:0007669"/>
    <property type="project" value="UniProtKB-KW"/>
</dbReference>
<dbReference type="GO" id="GO:0016020">
    <property type="term" value="C:membrane"/>
    <property type="evidence" value="ECO:0007669"/>
    <property type="project" value="InterPro"/>
</dbReference>
<keyword evidence="1" id="KW-0808">Transferase</keyword>
<dbReference type="InterPro" id="IPR004701">
    <property type="entry name" value="PTS_EIIA_man-typ"/>
</dbReference>
<dbReference type="EMBL" id="RDQM01000002">
    <property type="protein sequence ID" value="RMX00692.1"/>
    <property type="molecule type" value="Genomic_DNA"/>
</dbReference>
<evidence type="ECO:0000259" key="3">
    <source>
        <dbReference type="PROSITE" id="PS51096"/>
    </source>
</evidence>
<dbReference type="PANTHER" id="PTHR33799">
    <property type="entry name" value="PTS PERMEASE-RELATED-RELATED"/>
    <property type="match status" value="1"/>
</dbReference>
<dbReference type="GO" id="GO:0009401">
    <property type="term" value="P:phosphoenolpyruvate-dependent sugar phosphotransferase system"/>
    <property type="evidence" value="ECO:0007669"/>
    <property type="project" value="InterPro"/>
</dbReference>
<protein>
    <recommendedName>
        <fullName evidence="3">PTS EIIA type-4 domain-containing protein</fullName>
    </recommendedName>
</protein>
<dbReference type="PANTHER" id="PTHR33799:SF1">
    <property type="entry name" value="PTS SYSTEM MANNOSE-SPECIFIC EIIAB COMPONENT-RELATED"/>
    <property type="match status" value="1"/>
</dbReference>
<dbReference type="PROSITE" id="PS51096">
    <property type="entry name" value="PTS_EIIA_TYPE_4"/>
    <property type="match status" value="1"/>
</dbReference>
<feature type="chain" id="PRO_5018134681" description="PTS EIIA type-4 domain-containing protein" evidence="2">
    <location>
        <begin position="23"/>
        <end position="144"/>
    </location>
</feature>
<gene>
    <name evidence="4" type="ORF">EBQ26_02070</name>
</gene>
<organism evidence="4 5">
    <name type="scientific">Allofranklinella schreckenbergeri</name>
    <dbReference type="NCBI Taxonomy" id="1076744"/>
    <lineage>
        <taxon>Bacteria</taxon>
        <taxon>Pseudomonadati</taxon>
        <taxon>Pseudomonadota</taxon>
        <taxon>Betaproteobacteria</taxon>
        <taxon>Burkholderiales</taxon>
        <taxon>Comamonadaceae</taxon>
        <taxon>Allofranklinella</taxon>
    </lineage>
</organism>
<dbReference type="Pfam" id="PF03610">
    <property type="entry name" value="EIIA-man"/>
    <property type="match status" value="1"/>
</dbReference>
<dbReference type="SUPFAM" id="SSF53062">
    <property type="entry name" value="PTS system fructose IIA component-like"/>
    <property type="match status" value="1"/>
</dbReference>
<proteinExistence type="predicted"/>
<accession>A0A3M6QDY9</accession>
<evidence type="ECO:0000313" key="5">
    <source>
        <dbReference type="Proteomes" id="UP000267521"/>
    </source>
</evidence>
<dbReference type="InterPro" id="IPR036662">
    <property type="entry name" value="PTS_EIIA_man-typ_sf"/>
</dbReference>
<evidence type="ECO:0000256" key="2">
    <source>
        <dbReference type="SAM" id="SignalP"/>
    </source>
</evidence>
<feature type="domain" description="PTS EIIA type-4" evidence="3">
    <location>
        <begin position="3"/>
        <end position="139"/>
    </location>
</feature>